<dbReference type="GO" id="GO:0070006">
    <property type="term" value="F:metalloaminopeptidase activity"/>
    <property type="evidence" value="ECO:0007669"/>
    <property type="project" value="InterPro"/>
</dbReference>
<dbReference type="GO" id="GO:0030145">
    <property type="term" value="F:manganese ion binding"/>
    <property type="evidence" value="ECO:0007669"/>
    <property type="project" value="InterPro"/>
</dbReference>
<dbReference type="CDD" id="cd00433">
    <property type="entry name" value="Peptidase_M17"/>
    <property type="match status" value="1"/>
</dbReference>
<dbReference type="PANTHER" id="PTHR11963:SF23">
    <property type="entry name" value="CYTOSOL AMINOPEPTIDASE"/>
    <property type="match status" value="1"/>
</dbReference>
<dbReference type="InterPro" id="IPR043472">
    <property type="entry name" value="Macro_dom-like"/>
</dbReference>
<evidence type="ECO:0000313" key="8">
    <source>
        <dbReference type="EnsemblProtists" id="PYU1_T007688"/>
    </source>
</evidence>
<evidence type="ECO:0000256" key="1">
    <source>
        <dbReference type="ARBA" id="ARBA00000135"/>
    </source>
</evidence>
<protein>
    <recommendedName>
        <fullName evidence="7">Cytosol aminopeptidase domain-containing protein</fullName>
    </recommendedName>
</protein>
<dbReference type="OMA" id="KLVVMQW"/>
<sequence>MAPLLRARTAVRNARFLSADAAHRLVQQRVQGEIALVAPNAEQLPSKTRVLFVTKAESDATAALQAALPFPVSTHALKDFHAKPQEKLYLYPSGDDAKYENERVLLVGLGAADKVNDELLRNATHGALSVLKAKRAKDVVLQLPELKDSTLKQERVVELISQASILSNYQFDKYLSAEKDENGEDKLKLPLEKIFLAASEEFQKNVTEQITLGEETIFARNLGNERSDVVDPAFMEKVARASADLPNMSFRVLQRDDLEAEGMDMFLSVGQAATCPPRLVILEYHGNPESDEKVALVGKGITFDTGGLNLKPSGYIEDMHTDMCGSAAVLGAVRAASRLGLKVNIVCALALAENAIGSKAVKPHTIVKSHKGITVENNNTDAEGRLVLGDALSYIQQQYKPKKVIDVATLTGACIVALGEHCAGTFSNSDELAQRLQESGTRCYERNWRLPILPEHSAELKGSQSDSRSTGKGRYGGACTAAAFLKQFIDKDVDWAHIDIAGPSNYSVPKSYFPKGATGFGVQLLYTYLKDYEQPQQ</sequence>
<keyword evidence="6" id="KW-0378">Hydrolase</keyword>
<dbReference type="AlphaFoldDB" id="K3WRU4"/>
<dbReference type="GO" id="GO:0005737">
    <property type="term" value="C:cytoplasm"/>
    <property type="evidence" value="ECO:0007669"/>
    <property type="project" value="InterPro"/>
</dbReference>
<organism evidence="8 9">
    <name type="scientific">Globisporangium ultimum (strain ATCC 200006 / CBS 805.95 / DAOM BR144)</name>
    <name type="common">Pythium ultimum</name>
    <dbReference type="NCBI Taxonomy" id="431595"/>
    <lineage>
        <taxon>Eukaryota</taxon>
        <taxon>Sar</taxon>
        <taxon>Stramenopiles</taxon>
        <taxon>Oomycota</taxon>
        <taxon>Peronosporomycetes</taxon>
        <taxon>Pythiales</taxon>
        <taxon>Pythiaceae</taxon>
        <taxon>Globisporangium</taxon>
    </lineage>
</organism>
<evidence type="ECO:0000313" key="9">
    <source>
        <dbReference type="Proteomes" id="UP000019132"/>
    </source>
</evidence>
<dbReference type="InterPro" id="IPR023042">
    <property type="entry name" value="Peptidase_M17_leu_NH2_pept"/>
</dbReference>
<evidence type="ECO:0000256" key="4">
    <source>
        <dbReference type="ARBA" id="ARBA00022438"/>
    </source>
</evidence>
<dbReference type="VEuPathDB" id="FungiDB:PYU1_G007672"/>
<dbReference type="HAMAP" id="MF_00181">
    <property type="entry name" value="Cytosol_peptidase_M17"/>
    <property type="match status" value="1"/>
</dbReference>
<evidence type="ECO:0000256" key="6">
    <source>
        <dbReference type="ARBA" id="ARBA00022801"/>
    </source>
</evidence>
<dbReference type="Proteomes" id="UP000019132">
    <property type="component" value="Unassembled WGS sequence"/>
</dbReference>
<reference evidence="9" key="2">
    <citation type="submission" date="2010-04" db="EMBL/GenBank/DDBJ databases">
        <authorList>
            <person name="Buell R."/>
            <person name="Hamilton J."/>
            <person name="Hostetler J."/>
        </authorList>
    </citation>
    <scope>NUCLEOTIDE SEQUENCE [LARGE SCALE GENOMIC DNA]</scope>
    <source>
        <strain evidence="9">DAOM:BR144</strain>
    </source>
</reference>
<name>K3WRU4_GLOUD</name>
<evidence type="ECO:0000256" key="5">
    <source>
        <dbReference type="ARBA" id="ARBA00022670"/>
    </source>
</evidence>
<dbReference type="Gene3D" id="3.40.220.10">
    <property type="entry name" value="Leucine Aminopeptidase, subunit E, domain 1"/>
    <property type="match status" value="1"/>
</dbReference>
<dbReference type="InParanoid" id="K3WRU4"/>
<dbReference type="PANTHER" id="PTHR11963">
    <property type="entry name" value="LEUCINE AMINOPEPTIDASE-RELATED"/>
    <property type="match status" value="1"/>
</dbReference>
<comment type="similarity">
    <text evidence="3">Belongs to the peptidase M17 family.</text>
</comment>
<dbReference type="GO" id="GO:0006508">
    <property type="term" value="P:proteolysis"/>
    <property type="evidence" value="ECO:0007669"/>
    <property type="project" value="UniProtKB-KW"/>
</dbReference>
<dbReference type="InterPro" id="IPR000819">
    <property type="entry name" value="Peptidase_M17_C"/>
</dbReference>
<dbReference type="Pfam" id="PF02789">
    <property type="entry name" value="Peptidase_M17_N"/>
    <property type="match status" value="1"/>
</dbReference>
<dbReference type="SUPFAM" id="SSF53187">
    <property type="entry name" value="Zn-dependent exopeptidases"/>
    <property type="match status" value="1"/>
</dbReference>
<keyword evidence="5" id="KW-0645">Protease</keyword>
<dbReference type="FunCoup" id="K3WRU4">
    <property type="interactions" value="149"/>
</dbReference>
<evidence type="ECO:0000256" key="2">
    <source>
        <dbReference type="ARBA" id="ARBA00001585"/>
    </source>
</evidence>
<dbReference type="PRINTS" id="PR00481">
    <property type="entry name" value="LAMNOPPTDASE"/>
</dbReference>
<proteinExistence type="inferred from homology"/>
<dbReference type="Pfam" id="PF00883">
    <property type="entry name" value="Peptidase_M17"/>
    <property type="match status" value="1"/>
</dbReference>
<dbReference type="EnsemblProtists" id="PYU1_T007688">
    <property type="protein sequence ID" value="PYU1_T007688"/>
    <property type="gene ID" value="PYU1_G007672"/>
</dbReference>
<dbReference type="InterPro" id="IPR008283">
    <property type="entry name" value="Peptidase_M17_N"/>
</dbReference>
<reference evidence="9" key="1">
    <citation type="journal article" date="2010" name="Genome Biol.">
        <title>Genome sequence of the necrotrophic plant pathogen Pythium ultimum reveals original pathogenicity mechanisms and effector repertoire.</title>
        <authorList>
            <person name="Levesque C.A."/>
            <person name="Brouwer H."/>
            <person name="Cano L."/>
            <person name="Hamilton J.P."/>
            <person name="Holt C."/>
            <person name="Huitema E."/>
            <person name="Raffaele S."/>
            <person name="Robideau G.P."/>
            <person name="Thines M."/>
            <person name="Win J."/>
            <person name="Zerillo M.M."/>
            <person name="Beakes G.W."/>
            <person name="Boore J.L."/>
            <person name="Busam D."/>
            <person name="Dumas B."/>
            <person name="Ferriera S."/>
            <person name="Fuerstenberg S.I."/>
            <person name="Gachon C.M."/>
            <person name="Gaulin E."/>
            <person name="Govers F."/>
            <person name="Grenville-Briggs L."/>
            <person name="Horner N."/>
            <person name="Hostetler J."/>
            <person name="Jiang R.H."/>
            <person name="Johnson J."/>
            <person name="Krajaejun T."/>
            <person name="Lin H."/>
            <person name="Meijer H.J."/>
            <person name="Moore B."/>
            <person name="Morris P."/>
            <person name="Phuntmart V."/>
            <person name="Puiu D."/>
            <person name="Shetty J."/>
            <person name="Stajich J.E."/>
            <person name="Tripathy S."/>
            <person name="Wawra S."/>
            <person name="van West P."/>
            <person name="Whitty B.R."/>
            <person name="Coutinho P.M."/>
            <person name="Henrissat B."/>
            <person name="Martin F."/>
            <person name="Thomas P.D."/>
            <person name="Tyler B.M."/>
            <person name="De Vries R.P."/>
            <person name="Kamoun S."/>
            <person name="Yandell M."/>
            <person name="Tisserat N."/>
            <person name="Buell C.R."/>
        </authorList>
    </citation>
    <scope>NUCLEOTIDE SEQUENCE</scope>
    <source>
        <strain evidence="9">DAOM:BR144</strain>
    </source>
</reference>
<dbReference type="eggNOG" id="KOG2597">
    <property type="taxonomic scope" value="Eukaryota"/>
</dbReference>
<dbReference type="Gene3D" id="3.40.630.10">
    <property type="entry name" value="Zn peptidases"/>
    <property type="match status" value="1"/>
</dbReference>
<dbReference type="SUPFAM" id="SSF52949">
    <property type="entry name" value="Macro domain-like"/>
    <property type="match status" value="1"/>
</dbReference>
<reference evidence="8" key="3">
    <citation type="submission" date="2015-02" db="UniProtKB">
        <authorList>
            <consortium name="EnsemblProtists"/>
        </authorList>
    </citation>
    <scope>IDENTIFICATION</scope>
    <source>
        <strain evidence="8">DAOM BR144</strain>
    </source>
</reference>
<dbReference type="EMBL" id="GL376585">
    <property type="status" value="NOT_ANNOTATED_CDS"/>
    <property type="molecule type" value="Genomic_DNA"/>
</dbReference>
<evidence type="ECO:0000256" key="3">
    <source>
        <dbReference type="ARBA" id="ARBA00009528"/>
    </source>
</evidence>
<feature type="domain" description="Cytosol aminopeptidase" evidence="7">
    <location>
        <begin position="379"/>
        <end position="386"/>
    </location>
</feature>
<keyword evidence="9" id="KW-1185">Reference proteome</keyword>
<keyword evidence="4" id="KW-0031">Aminopeptidase</keyword>
<dbReference type="InterPro" id="IPR011356">
    <property type="entry name" value="Leucine_aapep/pepB"/>
</dbReference>
<dbReference type="STRING" id="431595.K3WRU4"/>
<dbReference type="PROSITE" id="PS00631">
    <property type="entry name" value="CYTOSOL_AP"/>
    <property type="match status" value="1"/>
</dbReference>
<dbReference type="HOGENOM" id="CLU_013734_2_2_1"/>
<accession>K3WRU4</accession>
<evidence type="ECO:0000259" key="7">
    <source>
        <dbReference type="PROSITE" id="PS00631"/>
    </source>
</evidence>
<comment type="catalytic activity">
    <reaction evidence="1">
        <text>Release of an N-terminal amino acid, Xaa-|-Yaa-, in which Xaa is preferably Leu, but may be other amino acids including Pro although not Arg or Lys, and Yaa may be Pro. Amino acid amides and methyl esters are also readily hydrolyzed, but rates on arylamides are exceedingly low.</text>
        <dbReference type="EC" id="3.4.11.1"/>
    </reaction>
</comment>
<comment type="catalytic activity">
    <reaction evidence="2">
        <text>Release of N-terminal proline from a peptide.</text>
        <dbReference type="EC" id="3.4.11.5"/>
    </reaction>
</comment>